<sequence>MAREDFVPRELLHWKR</sequence>
<reference evidence="1 2" key="1">
    <citation type="submission" date="2017-03" db="EMBL/GenBank/DDBJ databases">
        <title>Genome of the blue death feigning beetle - Asbolus verrucosus.</title>
        <authorList>
            <person name="Rider S.D."/>
        </authorList>
    </citation>
    <scope>NUCLEOTIDE SEQUENCE [LARGE SCALE GENOMIC DNA]</scope>
    <source>
        <strain evidence="1">Butters</strain>
        <tissue evidence="1">Head and leg muscle</tissue>
    </source>
</reference>
<organism evidence="1 2">
    <name type="scientific">Asbolus verrucosus</name>
    <name type="common">Desert ironclad beetle</name>
    <dbReference type="NCBI Taxonomy" id="1661398"/>
    <lineage>
        <taxon>Eukaryota</taxon>
        <taxon>Metazoa</taxon>
        <taxon>Ecdysozoa</taxon>
        <taxon>Arthropoda</taxon>
        <taxon>Hexapoda</taxon>
        <taxon>Insecta</taxon>
        <taxon>Pterygota</taxon>
        <taxon>Neoptera</taxon>
        <taxon>Endopterygota</taxon>
        <taxon>Coleoptera</taxon>
        <taxon>Polyphaga</taxon>
        <taxon>Cucujiformia</taxon>
        <taxon>Tenebrionidae</taxon>
        <taxon>Pimeliinae</taxon>
        <taxon>Asbolus</taxon>
    </lineage>
</organism>
<keyword evidence="2" id="KW-1185">Reference proteome</keyword>
<dbReference type="Proteomes" id="UP000292052">
    <property type="component" value="Unassembled WGS sequence"/>
</dbReference>
<accession>A0A482V789</accession>
<protein>
    <submittedName>
        <fullName evidence="1">Uncharacterized protein</fullName>
    </submittedName>
</protein>
<gene>
    <name evidence="1" type="ORF">BDFB_014898</name>
</gene>
<comment type="caution">
    <text evidence="1">The sequence shown here is derived from an EMBL/GenBank/DDBJ whole genome shotgun (WGS) entry which is preliminary data.</text>
</comment>
<evidence type="ECO:0000313" key="2">
    <source>
        <dbReference type="Proteomes" id="UP000292052"/>
    </source>
</evidence>
<evidence type="ECO:0000313" key="1">
    <source>
        <dbReference type="EMBL" id="RZB38655.1"/>
    </source>
</evidence>
<proteinExistence type="predicted"/>
<name>A0A482V789_ASBVE</name>
<dbReference type="AlphaFoldDB" id="A0A482V789"/>
<dbReference type="EMBL" id="QDEB01135074">
    <property type="protein sequence ID" value="RZB38655.1"/>
    <property type="molecule type" value="Genomic_DNA"/>
</dbReference>